<dbReference type="InterPro" id="IPR009097">
    <property type="entry name" value="Cyclic_Pdiesterase"/>
</dbReference>
<protein>
    <recommendedName>
        <fullName evidence="3">RNA ligase/cyclic nucleotide phosphodiesterase family protein</fullName>
    </recommendedName>
</protein>
<dbReference type="InterPro" id="IPR012386">
    <property type="entry name" value="Cyclic-nucl_3Pdiesterase"/>
</dbReference>
<gene>
    <name evidence="1" type="ORF">M0R45_028643</name>
</gene>
<evidence type="ECO:0008006" key="3">
    <source>
        <dbReference type="Google" id="ProtNLM"/>
    </source>
</evidence>
<proteinExistence type="predicted"/>
<dbReference type="Proteomes" id="UP001457282">
    <property type="component" value="Unassembled WGS sequence"/>
</dbReference>
<dbReference type="PANTHER" id="PTHR28141">
    <property type="entry name" value="2',3'-CYCLIC-NUCLEOTIDE 3'-PHOSPHODIESTERASE"/>
    <property type="match status" value="1"/>
</dbReference>
<accession>A0AAW1W7V4</accession>
<name>A0AAW1W7V4_RUBAR</name>
<evidence type="ECO:0000313" key="1">
    <source>
        <dbReference type="EMBL" id="KAK9920080.1"/>
    </source>
</evidence>
<keyword evidence="2" id="KW-1185">Reference proteome</keyword>
<dbReference type="PANTHER" id="PTHR28141:SF1">
    <property type="entry name" value="2',3'-CYCLIC-NUCLEOTIDE 3'-PHOSPHODIESTERASE"/>
    <property type="match status" value="1"/>
</dbReference>
<comment type="caution">
    <text evidence="1">The sequence shown here is derived from an EMBL/GenBank/DDBJ whole genome shotgun (WGS) entry which is preliminary data.</text>
</comment>
<dbReference type="Gene3D" id="3.90.1140.10">
    <property type="entry name" value="Cyclic phosphodiesterase"/>
    <property type="match status" value="1"/>
</dbReference>
<evidence type="ECO:0000313" key="2">
    <source>
        <dbReference type="Proteomes" id="UP001457282"/>
    </source>
</evidence>
<reference evidence="1 2" key="1">
    <citation type="journal article" date="2023" name="G3 (Bethesda)">
        <title>A chromosome-length genome assembly and annotation of blackberry (Rubus argutus, cv. 'Hillquist').</title>
        <authorList>
            <person name="Bruna T."/>
            <person name="Aryal R."/>
            <person name="Dudchenko O."/>
            <person name="Sargent D.J."/>
            <person name="Mead D."/>
            <person name="Buti M."/>
            <person name="Cavallini A."/>
            <person name="Hytonen T."/>
            <person name="Andres J."/>
            <person name="Pham M."/>
            <person name="Weisz D."/>
            <person name="Mascagni F."/>
            <person name="Usai G."/>
            <person name="Natali L."/>
            <person name="Bassil N."/>
            <person name="Fernandez G.E."/>
            <person name="Lomsadze A."/>
            <person name="Armour M."/>
            <person name="Olukolu B."/>
            <person name="Poorten T."/>
            <person name="Britton C."/>
            <person name="Davik J."/>
            <person name="Ashrafi H."/>
            <person name="Aiden E.L."/>
            <person name="Borodovsky M."/>
            <person name="Worthington M."/>
        </authorList>
    </citation>
    <scope>NUCLEOTIDE SEQUENCE [LARGE SCALE GENOMIC DNA]</scope>
    <source>
        <strain evidence="1">PI 553951</strain>
    </source>
</reference>
<dbReference type="EMBL" id="JBEDUW010000006">
    <property type="protein sequence ID" value="KAK9920080.1"/>
    <property type="molecule type" value="Genomic_DNA"/>
</dbReference>
<dbReference type="SUPFAM" id="SSF55144">
    <property type="entry name" value="LigT-like"/>
    <property type="match status" value="1"/>
</dbReference>
<dbReference type="GO" id="GO:0009187">
    <property type="term" value="P:cyclic nucleotide metabolic process"/>
    <property type="evidence" value="ECO:0007669"/>
    <property type="project" value="TreeGrafter"/>
</dbReference>
<dbReference type="GO" id="GO:0004113">
    <property type="term" value="F:2',3'-cyclic-nucleotide 3'-phosphodiesterase activity"/>
    <property type="evidence" value="ECO:0007669"/>
    <property type="project" value="TreeGrafter"/>
</dbReference>
<organism evidence="1 2">
    <name type="scientific">Rubus argutus</name>
    <name type="common">Southern blackberry</name>
    <dbReference type="NCBI Taxonomy" id="59490"/>
    <lineage>
        <taxon>Eukaryota</taxon>
        <taxon>Viridiplantae</taxon>
        <taxon>Streptophyta</taxon>
        <taxon>Embryophyta</taxon>
        <taxon>Tracheophyta</taxon>
        <taxon>Spermatophyta</taxon>
        <taxon>Magnoliopsida</taxon>
        <taxon>eudicotyledons</taxon>
        <taxon>Gunneridae</taxon>
        <taxon>Pentapetalae</taxon>
        <taxon>rosids</taxon>
        <taxon>fabids</taxon>
        <taxon>Rosales</taxon>
        <taxon>Rosaceae</taxon>
        <taxon>Rosoideae</taxon>
        <taxon>Rosoideae incertae sedis</taxon>
        <taxon>Rubus</taxon>
    </lineage>
</organism>
<dbReference type="AlphaFoldDB" id="A0AAW1W7V4"/>
<sequence>MCYWVGREQHKELDVFDASEEEFIRNVIIMFDTEDELFHGMMLPDSLYDRNEYFFGMRLLVWNQSIALFGVKTLGGGYVASIGIWVMDEFGSWTKHITFDPTDEPLAFWKSNEIVMNGRNGRILSYNPGTKKLNYLPIQSKWTKSVVVYVNSIVSVLGGNNLKSRDNSTPNTGFSLFKYFSLSFGHSMVEKKSHSYSVWAFPSDDMSLRIKKVMEGLRVEFGGSKIEPHITLIGSIRMTHEDVINKFRSLRSLVISSFEAKVNRVVTRSSYYQCVSLLIHSSNKVSLELSYAIGVCGGEFQFWNDVRPHLSLLYGYLTEEERKKAQERVSILDEAINSLSFPVTRLALYKIGYKDTSLRSWEKIAEYPLH</sequence>